<protein>
    <submittedName>
        <fullName evidence="2">Uncharacterized protein</fullName>
    </submittedName>
</protein>
<evidence type="ECO:0000313" key="2">
    <source>
        <dbReference type="EMBL" id="CEG43450.1"/>
    </source>
</evidence>
<dbReference type="Proteomes" id="UP000054928">
    <property type="component" value="Unassembled WGS sequence"/>
</dbReference>
<accession>A0A0P1APQ1</accession>
<dbReference type="RefSeq" id="XP_024579819.1">
    <property type="nucleotide sequence ID" value="XM_024729442.1"/>
</dbReference>
<dbReference type="GeneID" id="36408700"/>
<keyword evidence="1" id="KW-0472">Membrane</keyword>
<organism evidence="2 3">
    <name type="scientific">Plasmopara halstedii</name>
    <name type="common">Downy mildew of sunflower</name>
    <dbReference type="NCBI Taxonomy" id="4781"/>
    <lineage>
        <taxon>Eukaryota</taxon>
        <taxon>Sar</taxon>
        <taxon>Stramenopiles</taxon>
        <taxon>Oomycota</taxon>
        <taxon>Peronosporomycetes</taxon>
        <taxon>Peronosporales</taxon>
        <taxon>Peronosporaceae</taxon>
        <taxon>Plasmopara</taxon>
    </lineage>
</organism>
<dbReference type="STRING" id="4781.A0A0P1APQ1"/>
<keyword evidence="3" id="KW-1185">Reference proteome</keyword>
<keyword evidence="1" id="KW-0812">Transmembrane</keyword>
<keyword evidence="1" id="KW-1133">Transmembrane helix</keyword>
<evidence type="ECO:0000256" key="1">
    <source>
        <dbReference type="SAM" id="Phobius"/>
    </source>
</evidence>
<proteinExistence type="predicted"/>
<evidence type="ECO:0000313" key="3">
    <source>
        <dbReference type="Proteomes" id="UP000054928"/>
    </source>
</evidence>
<reference evidence="3" key="1">
    <citation type="submission" date="2014-09" db="EMBL/GenBank/DDBJ databases">
        <authorList>
            <person name="Sharma Rahul"/>
            <person name="Thines Marco"/>
        </authorList>
    </citation>
    <scope>NUCLEOTIDE SEQUENCE [LARGE SCALE GENOMIC DNA]</scope>
</reference>
<feature type="transmembrane region" description="Helical" evidence="1">
    <location>
        <begin position="92"/>
        <end position="119"/>
    </location>
</feature>
<name>A0A0P1APQ1_PLAHL</name>
<dbReference type="AlphaFoldDB" id="A0A0P1APQ1"/>
<sequence>MHQRRYQAHHADLVGCRAEADEDAERSESKLPSGPVALTVPKPLTLTGMQMTRSRITIGRSASVFREYCGRQLNRKSSLPLKLVKRKPGVKLGVNFFLVFAAVISMTDVKFIFVIAFIWGVPVRLGDIRNAYEKATTKEDIEIFLFVSDGLVITEVELKALRAESVDENGLFFGQSLFVEAGRVPLT</sequence>
<dbReference type="EMBL" id="CCYD01000667">
    <property type="protein sequence ID" value="CEG43450.1"/>
    <property type="molecule type" value="Genomic_DNA"/>
</dbReference>